<sequence length="228" mass="25369">ALGVIKSTAGEPGEQGAYSLTLAGGDKKFNTVDDITIHYDADGAQTSILTAVDETLASAFSKIKVHFEDNNNTLPKTKEGTELVEGIKDSWGSPLQYRLVNRNGFRVTSLGPDKEYMTQNDIVLISTVSRPSTDEDVKNRPYSWREKRIIELKGEKGTLEVEKGRGGISSIKFDSTTVVGGQTNLEGSDYFWFFTWLMLGTAVCFIFVARWYQPREYLQEEEEGESNG</sequence>
<proteinExistence type="predicted"/>
<dbReference type="Gene3D" id="3.30.700.10">
    <property type="entry name" value="Glycoprotein, Type 4 Pilin"/>
    <property type="match status" value="1"/>
</dbReference>
<evidence type="ECO:0000313" key="2">
    <source>
        <dbReference type="EMBL" id="SVD87600.1"/>
    </source>
</evidence>
<keyword evidence="1" id="KW-0472">Membrane</keyword>
<keyword evidence="1" id="KW-0812">Transmembrane</keyword>
<gene>
    <name evidence="2" type="ORF">METZ01_LOCUS440454</name>
</gene>
<evidence type="ECO:0000256" key="1">
    <source>
        <dbReference type="SAM" id="Phobius"/>
    </source>
</evidence>
<feature type="non-terminal residue" evidence="2">
    <location>
        <position position="1"/>
    </location>
</feature>
<keyword evidence="1" id="KW-1133">Transmembrane helix</keyword>
<feature type="transmembrane region" description="Helical" evidence="1">
    <location>
        <begin position="190"/>
        <end position="209"/>
    </location>
</feature>
<organism evidence="2">
    <name type="scientific">marine metagenome</name>
    <dbReference type="NCBI Taxonomy" id="408172"/>
    <lineage>
        <taxon>unclassified sequences</taxon>
        <taxon>metagenomes</taxon>
        <taxon>ecological metagenomes</taxon>
    </lineage>
</organism>
<name>A0A382YWX4_9ZZZZ</name>
<reference evidence="2" key="1">
    <citation type="submission" date="2018-05" db="EMBL/GenBank/DDBJ databases">
        <authorList>
            <person name="Lanie J.A."/>
            <person name="Ng W.-L."/>
            <person name="Kazmierczak K.M."/>
            <person name="Andrzejewski T.M."/>
            <person name="Davidsen T.M."/>
            <person name="Wayne K.J."/>
            <person name="Tettelin H."/>
            <person name="Glass J.I."/>
            <person name="Rusch D."/>
            <person name="Podicherti R."/>
            <person name="Tsui H.-C.T."/>
            <person name="Winkler M.E."/>
        </authorList>
    </citation>
    <scope>NUCLEOTIDE SEQUENCE</scope>
</reference>
<dbReference type="EMBL" id="UINC01179093">
    <property type="protein sequence ID" value="SVD87600.1"/>
    <property type="molecule type" value="Genomic_DNA"/>
</dbReference>
<dbReference type="AlphaFoldDB" id="A0A382YWX4"/>
<accession>A0A382YWX4</accession>
<protein>
    <submittedName>
        <fullName evidence="2">Uncharacterized protein</fullName>
    </submittedName>
</protein>